<evidence type="ECO:0000313" key="2">
    <source>
        <dbReference type="EMBL" id="KAG7191345.1"/>
    </source>
</evidence>
<dbReference type="AlphaFoldDB" id="A0A9P7V503"/>
<feature type="signal peptide" evidence="1">
    <location>
        <begin position="1"/>
        <end position="16"/>
    </location>
</feature>
<keyword evidence="1" id="KW-0732">Signal</keyword>
<evidence type="ECO:0000313" key="3">
    <source>
        <dbReference type="Proteomes" id="UP000790833"/>
    </source>
</evidence>
<keyword evidence="3" id="KW-1185">Reference proteome</keyword>
<feature type="non-terminal residue" evidence="2">
    <location>
        <position position="1"/>
    </location>
</feature>
<dbReference type="GeneID" id="66116924"/>
<proteinExistence type="predicted"/>
<dbReference type="Proteomes" id="UP000790833">
    <property type="component" value="Unassembled WGS sequence"/>
</dbReference>
<feature type="chain" id="PRO_5040198848" evidence="1">
    <location>
        <begin position="17"/>
        <end position="69"/>
    </location>
</feature>
<comment type="caution">
    <text evidence="2">The sequence shown here is derived from an EMBL/GenBank/DDBJ whole genome shotgun (WGS) entry which is preliminary data.</text>
</comment>
<accession>A0A9P7V503</accession>
<gene>
    <name evidence="2" type="ORF">KQ657_003550</name>
</gene>
<reference evidence="2" key="1">
    <citation type="submission" date="2021-03" db="EMBL/GenBank/DDBJ databases">
        <authorList>
            <person name="Palmer J.M."/>
        </authorList>
    </citation>
    <scope>NUCLEOTIDE SEQUENCE</scope>
    <source>
        <strain evidence="2">ARV_011</strain>
    </source>
</reference>
<organism evidence="2 3">
    <name type="scientific">Scheffersomyces spartinae</name>
    <dbReference type="NCBI Taxonomy" id="45513"/>
    <lineage>
        <taxon>Eukaryota</taxon>
        <taxon>Fungi</taxon>
        <taxon>Dikarya</taxon>
        <taxon>Ascomycota</taxon>
        <taxon>Saccharomycotina</taxon>
        <taxon>Pichiomycetes</taxon>
        <taxon>Debaryomycetaceae</taxon>
        <taxon>Scheffersomyces</taxon>
    </lineage>
</organism>
<evidence type="ECO:0000256" key="1">
    <source>
        <dbReference type="SAM" id="SignalP"/>
    </source>
</evidence>
<sequence length="69" mass="7186">FSTIVASATLLASASAANISTYISDGTTFYFSVDTPKPCYYTATASSSSEYIATTMITKTLSTATGSLY</sequence>
<dbReference type="RefSeq" id="XP_043046897.1">
    <property type="nucleotide sequence ID" value="XM_043194269.1"/>
</dbReference>
<name>A0A9P7V503_9ASCO</name>
<dbReference type="EMBL" id="JAHMUF010000033">
    <property type="protein sequence ID" value="KAG7191345.1"/>
    <property type="molecule type" value="Genomic_DNA"/>
</dbReference>
<protein>
    <submittedName>
        <fullName evidence="2">Uncharacterized protein</fullName>
    </submittedName>
</protein>